<evidence type="ECO:0000313" key="3">
    <source>
        <dbReference type="Proteomes" id="UP000324832"/>
    </source>
</evidence>
<gene>
    <name evidence="2" type="ORF">LSINAPIS_LOCUS14274</name>
</gene>
<protein>
    <submittedName>
        <fullName evidence="2">Uncharacterized protein</fullName>
    </submittedName>
</protein>
<feature type="transmembrane region" description="Helical" evidence="1">
    <location>
        <begin position="62"/>
        <end position="81"/>
    </location>
</feature>
<name>A0A5E4R5Q3_9NEOP</name>
<evidence type="ECO:0000313" key="2">
    <source>
        <dbReference type="EMBL" id="VVD04539.1"/>
    </source>
</evidence>
<proteinExistence type="predicted"/>
<sequence length="82" mass="9372">MRLKDFRYEIYRGLISTNRSANYQKTEERSGTFVNQDRLTVTVTCCALSVSQGRNPSKCISLIARWFIVNAGGKMALYLIFV</sequence>
<reference evidence="2 3" key="1">
    <citation type="submission" date="2017-07" db="EMBL/GenBank/DDBJ databases">
        <authorList>
            <person name="Talla V."/>
            <person name="Backstrom N."/>
        </authorList>
    </citation>
    <scope>NUCLEOTIDE SEQUENCE [LARGE SCALE GENOMIC DNA]</scope>
</reference>
<accession>A0A5E4R5Q3</accession>
<keyword evidence="1" id="KW-0472">Membrane</keyword>
<keyword evidence="1" id="KW-0812">Transmembrane</keyword>
<dbReference type="Proteomes" id="UP000324832">
    <property type="component" value="Unassembled WGS sequence"/>
</dbReference>
<keyword evidence="1" id="KW-1133">Transmembrane helix</keyword>
<dbReference type="AlphaFoldDB" id="A0A5E4R5Q3"/>
<keyword evidence="3" id="KW-1185">Reference proteome</keyword>
<evidence type="ECO:0000256" key="1">
    <source>
        <dbReference type="SAM" id="Phobius"/>
    </source>
</evidence>
<dbReference type="EMBL" id="FZQP02006870">
    <property type="protein sequence ID" value="VVD04539.1"/>
    <property type="molecule type" value="Genomic_DNA"/>
</dbReference>
<organism evidence="2 3">
    <name type="scientific">Leptidea sinapis</name>
    <dbReference type="NCBI Taxonomy" id="189913"/>
    <lineage>
        <taxon>Eukaryota</taxon>
        <taxon>Metazoa</taxon>
        <taxon>Ecdysozoa</taxon>
        <taxon>Arthropoda</taxon>
        <taxon>Hexapoda</taxon>
        <taxon>Insecta</taxon>
        <taxon>Pterygota</taxon>
        <taxon>Neoptera</taxon>
        <taxon>Endopterygota</taxon>
        <taxon>Lepidoptera</taxon>
        <taxon>Glossata</taxon>
        <taxon>Ditrysia</taxon>
        <taxon>Papilionoidea</taxon>
        <taxon>Pieridae</taxon>
        <taxon>Dismorphiinae</taxon>
        <taxon>Leptidea</taxon>
    </lineage>
</organism>